<feature type="compositionally biased region" description="Acidic residues" evidence="8">
    <location>
        <begin position="29"/>
        <end position="43"/>
    </location>
</feature>
<keyword evidence="7" id="KW-0186">Copper</keyword>
<reference evidence="11 12" key="1">
    <citation type="submission" date="2022-09" db="EMBL/GenBank/DDBJ databases">
        <title>Enrichment on poylsaccharides allowed isolation of novel metabolic and taxonomic groups of Haloarchaea.</title>
        <authorList>
            <person name="Sorokin D.Y."/>
            <person name="Elcheninov A.G."/>
            <person name="Khizhniak T.V."/>
            <person name="Kolganova T.V."/>
            <person name="Kublanov I.V."/>
        </authorList>
    </citation>
    <scope>NUCLEOTIDE SEQUENCE [LARGE SCALE GENOMIC DNA]</scope>
    <source>
        <strain evidence="11 12">AArc-m2/3/4</strain>
    </source>
</reference>
<keyword evidence="9" id="KW-1133">Transmembrane helix</keyword>
<dbReference type="PROSITE" id="PS51318">
    <property type="entry name" value="TAT"/>
    <property type="match status" value="1"/>
</dbReference>
<dbReference type="SUPFAM" id="SSF49503">
    <property type="entry name" value="Cupredoxins"/>
    <property type="match status" value="1"/>
</dbReference>
<evidence type="ECO:0000256" key="6">
    <source>
        <dbReference type="ARBA" id="ARBA00022982"/>
    </source>
</evidence>
<evidence type="ECO:0000256" key="9">
    <source>
        <dbReference type="SAM" id="Phobius"/>
    </source>
</evidence>
<dbReference type="Gene3D" id="2.60.40.420">
    <property type="entry name" value="Cupredoxins - blue copper proteins"/>
    <property type="match status" value="1"/>
</dbReference>
<dbReference type="Pfam" id="PF00127">
    <property type="entry name" value="Copper-bind"/>
    <property type="match status" value="1"/>
</dbReference>
<dbReference type="InterPro" id="IPR006311">
    <property type="entry name" value="TAT_signal"/>
</dbReference>
<dbReference type="PANTHER" id="PTHR36507">
    <property type="entry name" value="BLL1555 PROTEIN"/>
    <property type="match status" value="1"/>
</dbReference>
<dbReference type="RefSeq" id="WP_338008624.1">
    <property type="nucleotide sequence ID" value="NZ_JAOPKB010000012.1"/>
</dbReference>
<protein>
    <submittedName>
        <fullName evidence="11">Plastocyanin/azurin family copper-binding protein</fullName>
    </submittedName>
</protein>
<feature type="transmembrane region" description="Helical" evidence="9">
    <location>
        <begin position="190"/>
        <end position="210"/>
    </location>
</feature>
<evidence type="ECO:0000256" key="5">
    <source>
        <dbReference type="ARBA" id="ARBA00022764"/>
    </source>
</evidence>
<dbReference type="InterPro" id="IPR052721">
    <property type="entry name" value="ET_Amicyanin"/>
</dbReference>
<dbReference type="InterPro" id="IPR002386">
    <property type="entry name" value="Amicyanin/Pseudoazurin"/>
</dbReference>
<evidence type="ECO:0000256" key="8">
    <source>
        <dbReference type="SAM" id="MobiDB-lite"/>
    </source>
</evidence>
<evidence type="ECO:0000256" key="7">
    <source>
        <dbReference type="ARBA" id="ARBA00023008"/>
    </source>
</evidence>
<keyword evidence="3" id="KW-0813">Transport</keyword>
<proteinExistence type="predicted"/>
<gene>
    <name evidence="11" type="ORF">OB955_17735</name>
</gene>
<sequence length="224" mass="23402">MNRRDFMVAASGVSGAAAVATATIPVGAQEDDGADDPDDDTAEENGNGNGNGGADEENGAENGDEDAENGNGAANGGGGTETVAVGDNYYEPEDLTIEPGTTVEWVWEGSAQHNINPTEQPDGADWEGHVELQDSGEYEHTFDVEGDYAYTCDPHPGMDGTISVTEDADAVAAEADVDIHDIGVPIQKHFVGIATFLAIFVSLVFTFYLLKYGESAHSSSPGRK</sequence>
<evidence type="ECO:0000256" key="1">
    <source>
        <dbReference type="ARBA" id="ARBA00001935"/>
    </source>
</evidence>
<dbReference type="PANTHER" id="PTHR36507:SF1">
    <property type="entry name" value="BLL1555 PROTEIN"/>
    <property type="match status" value="1"/>
</dbReference>
<feature type="domain" description="Blue (type 1) copper" evidence="10">
    <location>
        <begin position="86"/>
        <end position="164"/>
    </location>
</feature>
<dbReference type="InterPro" id="IPR008972">
    <property type="entry name" value="Cupredoxin"/>
</dbReference>
<keyword evidence="9" id="KW-0812">Transmembrane</keyword>
<dbReference type="PRINTS" id="PR00155">
    <property type="entry name" value="AMICYANIN"/>
</dbReference>
<keyword evidence="4" id="KW-0479">Metal-binding</keyword>
<name>A0ABT2QI19_9EURY</name>
<dbReference type="EMBL" id="JAOPKB010000012">
    <property type="protein sequence ID" value="MCU4974564.1"/>
    <property type="molecule type" value="Genomic_DNA"/>
</dbReference>
<feature type="compositionally biased region" description="Acidic residues" evidence="8">
    <location>
        <begin position="54"/>
        <end position="68"/>
    </location>
</feature>
<keyword evidence="6" id="KW-0249">Electron transport</keyword>
<accession>A0ABT2QI19</accession>
<evidence type="ECO:0000256" key="4">
    <source>
        <dbReference type="ARBA" id="ARBA00022723"/>
    </source>
</evidence>
<comment type="subcellular location">
    <subcellularLocation>
        <location evidence="2">Periplasm</location>
    </subcellularLocation>
</comment>
<comment type="caution">
    <text evidence="11">The sequence shown here is derived from an EMBL/GenBank/DDBJ whole genome shotgun (WGS) entry which is preliminary data.</text>
</comment>
<evidence type="ECO:0000259" key="10">
    <source>
        <dbReference type="Pfam" id="PF00127"/>
    </source>
</evidence>
<evidence type="ECO:0000256" key="3">
    <source>
        <dbReference type="ARBA" id="ARBA00022448"/>
    </source>
</evidence>
<feature type="region of interest" description="Disordered" evidence="8">
    <location>
        <begin position="23"/>
        <end position="85"/>
    </location>
</feature>
<dbReference type="InterPro" id="IPR000923">
    <property type="entry name" value="BlueCu_1"/>
</dbReference>
<dbReference type="Proteomes" id="UP001320972">
    <property type="component" value="Unassembled WGS sequence"/>
</dbReference>
<evidence type="ECO:0000313" key="12">
    <source>
        <dbReference type="Proteomes" id="UP001320972"/>
    </source>
</evidence>
<keyword evidence="9" id="KW-0472">Membrane</keyword>
<evidence type="ECO:0000256" key="2">
    <source>
        <dbReference type="ARBA" id="ARBA00004418"/>
    </source>
</evidence>
<evidence type="ECO:0000313" key="11">
    <source>
        <dbReference type="EMBL" id="MCU4974564.1"/>
    </source>
</evidence>
<comment type="cofactor">
    <cofactor evidence="1">
        <name>Cu cation</name>
        <dbReference type="ChEBI" id="CHEBI:23378"/>
    </cofactor>
</comment>
<keyword evidence="5" id="KW-0574">Periplasm</keyword>
<keyword evidence="12" id="KW-1185">Reference proteome</keyword>
<organism evidence="11 12">
    <name type="scientific">Natronoglomus mannanivorans</name>
    <dbReference type="NCBI Taxonomy" id="2979990"/>
    <lineage>
        <taxon>Archaea</taxon>
        <taxon>Methanobacteriati</taxon>
        <taxon>Methanobacteriota</taxon>
        <taxon>Stenosarchaea group</taxon>
        <taxon>Halobacteria</taxon>
        <taxon>Halobacteriales</taxon>
        <taxon>Natrialbaceae</taxon>
        <taxon>Natronoglomus</taxon>
    </lineage>
</organism>